<organism evidence="2 3">
    <name type="scientific">Ralstonia solanacearum</name>
    <name type="common">Pseudomonas solanacearum</name>
    <dbReference type="NCBI Taxonomy" id="305"/>
    <lineage>
        <taxon>Bacteria</taxon>
        <taxon>Pseudomonadati</taxon>
        <taxon>Pseudomonadota</taxon>
        <taxon>Betaproteobacteria</taxon>
        <taxon>Burkholderiales</taxon>
        <taxon>Burkholderiaceae</taxon>
        <taxon>Ralstonia</taxon>
        <taxon>Ralstonia solanacearum species complex</taxon>
    </lineage>
</organism>
<keyword evidence="2" id="KW-0614">Plasmid</keyword>
<gene>
    <name evidence="2" type="ORF">E7Z57_23450</name>
</gene>
<proteinExistence type="predicted"/>
<dbReference type="InterPro" id="IPR058652">
    <property type="entry name" value="VapC50_C"/>
</dbReference>
<evidence type="ECO:0000259" key="1">
    <source>
        <dbReference type="Pfam" id="PF26343"/>
    </source>
</evidence>
<reference evidence="2 3" key="1">
    <citation type="submission" date="2019-04" db="EMBL/GenBank/DDBJ databases">
        <title>Complete Genome of UW386 and Higher Quality Genome of UW700.</title>
        <authorList>
            <person name="Jacobs J."/>
            <person name="Perez A."/>
            <person name="Steidl O."/>
            <person name="Allen C."/>
        </authorList>
    </citation>
    <scope>NUCLEOTIDE SEQUENCE [LARGE SCALE GENOMIC DNA]</scope>
    <source>
        <strain evidence="2 3">UW386</strain>
        <plasmid evidence="3">puw386</plasmid>
    </source>
</reference>
<dbReference type="Proteomes" id="UP000310553">
    <property type="component" value="Plasmid pUW386"/>
</dbReference>
<dbReference type="EMBL" id="CP039340">
    <property type="protein sequence ID" value="QCX51938.1"/>
    <property type="molecule type" value="Genomic_DNA"/>
</dbReference>
<dbReference type="AlphaFoldDB" id="A0AA92EH91"/>
<evidence type="ECO:0000313" key="3">
    <source>
        <dbReference type="Proteomes" id="UP000310553"/>
    </source>
</evidence>
<protein>
    <submittedName>
        <fullName evidence="2">PIN domain-containing protein</fullName>
    </submittedName>
</protein>
<feature type="domain" description="VapC50 C-terminal" evidence="1">
    <location>
        <begin position="150"/>
        <end position="200"/>
    </location>
</feature>
<sequence>MDLNDTFVVLDTCVLLMPRVSDVLMDLRAEKLFSAHWTVNIDDEFLRNLHKVYGIPLNQAQNRLRAMKARCPEWEVFMSTEDFAAVPGDVDRKDRHVAAAALALRHAADKDAEEDEAGRTYRVILVSENIKDMAEKHMAMLGVRVMCTGEFLNAVYEADPEAAKRAVCQAAKDLRKPPYTVAELLHVLRQIGAKTLVSRMSKDLGITPLQKEKPPES</sequence>
<accession>A0AA92EH91</accession>
<evidence type="ECO:0000313" key="2">
    <source>
        <dbReference type="EMBL" id="QCX51938.1"/>
    </source>
</evidence>
<dbReference type="Pfam" id="PF26343">
    <property type="entry name" value="VapC50_C"/>
    <property type="match status" value="1"/>
</dbReference>
<name>A0AA92EH91_RALSL</name>
<geneLocation type="plasmid" evidence="3">
    <name>puw386</name>
</geneLocation>